<accession>C5IAU6</accession>
<gene>
    <name evidence="1" type="primary">L2</name>
</gene>
<dbReference type="EMBL" id="FJ816109">
    <property type="protein sequence ID" value="ACR78107.1"/>
    <property type="molecule type" value="Genomic_DNA"/>
</dbReference>
<evidence type="ECO:0000313" key="1">
    <source>
        <dbReference type="EMBL" id="ACR78107.1"/>
    </source>
</evidence>
<organism evidence="1">
    <name type="scientific">Bovine papillomavirus</name>
    <dbReference type="NCBI Taxonomy" id="10571"/>
    <lineage>
        <taxon>Viruses</taxon>
        <taxon>Monodnaviria</taxon>
        <taxon>Shotokuvirae</taxon>
        <taxon>Cossaviricota</taxon>
        <taxon>Papovaviricetes</taxon>
        <taxon>Zurhausenvirales</taxon>
        <taxon>Papillomaviridae</taxon>
    </lineage>
</organism>
<protein>
    <submittedName>
        <fullName evidence="1">Truncated L2</fullName>
    </submittedName>
</protein>
<name>C5IAU6_9PAPI</name>
<sequence length="12" mass="1361">MSARKRVKRASA</sequence>
<reference evidence="1" key="1">
    <citation type="submission" date="2009-03" db="EMBL/GenBank/DDBJ databases">
        <title>Association of a bovine papillomavirus type 1 variant with equine hoof canker disease.</title>
        <authorList>
            <person name="Brandt S."/>
            <person name="Schoster A."/>
            <person name="Haralambus R."/>
            <person name="Burgstaller J."/>
            <person name="Tober R."/>
            <person name="Hinterhofer C."/>
            <person name="Stanek C."/>
        </authorList>
    </citation>
    <scope>NUCLEOTIDE SEQUENCE</scope>
</reference>
<proteinExistence type="predicted"/>